<dbReference type="GO" id="GO:0016831">
    <property type="term" value="F:carboxy-lyase activity"/>
    <property type="evidence" value="ECO:0007669"/>
    <property type="project" value="UniProtKB-KW"/>
</dbReference>
<evidence type="ECO:0000256" key="4">
    <source>
        <dbReference type="ARBA" id="ARBA00022898"/>
    </source>
</evidence>
<dbReference type="OrthoDB" id="9815233at2"/>
<dbReference type="PANTHER" id="PTHR43277:SF4">
    <property type="entry name" value="ARGININE DECARBOXYLASE"/>
    <property type="match status" value="1"/>
</dbReference>
<dbReference type="InterPro" id="IPR008286">
    <property type="entry name" value="Prn/Lys/Arg_de-COase_C"/>
</dbReference>
<protein>
    <submittedName>
        <fullName evidence="8">Arginine/lysine/ornithine decarboxylase</fullName>
    </submittedName>
</protein>
<feature type="domain" description="Orn/Lys/Arg decarboxylase C-terminal" evidence="7">
    <location>
        <begin position="388"/>
        <end position="473"/>
    </location>
</feature>
<dbReference type="InterPro" id="IPR015424">
    <property type="entry name" value="PyrdxlP-dep_Trfase"/>
</dbReference>
<dbReference type="EMBL" id="FUYN01000003">
    <property type="protein sequence ID" value="SKB45899.1"/>
    <property type="molecule type" value="Genomic_DNA"/>
</dbReference>
<dbReference type="InterPro" id="IPR052357">
    <property type="entry name" value="Orn_Lys_Arg_decarboxylase-I"/>
</dbReference>
<comment type="similarity">
    <text evidence="2">Belongs to the Orn/Lys/Arg decarboxylase class-I family.</text>
</comment>
<evidence type="ECO:0000313" key="8">
    <source>
        <dbReference type="EMBL" id="SKB45899.1"/>
    </source>
</evidence>
<gene>
    <name evidence="8" type="ORF">SAMN02745120_1582</name>
</gene>
<keyword evidence="5" id="KW-0456">Lyase</keyword>
<proteinExistence type="inferred from homology"/>
<dbReference type="SUPFAM" id="SSF53383">
    <property type="entry name" value="PLP-dependent transferases"/>
    <property type="match status" value="1"/>
</dbReference>
<reference evidence="9" key="1">
    <citation type="submission" date="2017-02" db="EMBL/GenBank/DDBJ databases">
        <authorList>
            <person name="Varghese N."/>
            <person name="Submissions S."/>
        </authorList>
    </citation>
    <scope>NUCLEOTIDE SEQUENCE [LARGE SCALE GENOMIC DNA]</scope>
    <source>
        <strain evidence="9">ATCC 35199</strain>
    </source>
</reference>
<keyword evidence="3" id="KW-0210">Decarboxylase</keyword>
<organism evidence="8 9">
    <name type="scientific">Acetoanaerobium noterae</name>
    <dbReference type="NCBI Taxonomy" id="745369"/>
    <lineage>
        <taxon>Bacteria</taxon>
        <taxon>Bacillati</taxon>
        <taxon>Bacillota</taxon>
        <taxon>Clostridia</taxon>
        <taxon>Peptostreptococcales</taxon>
        <taxon>Filifactoraceae</taxon>
        <taxon>Acetoanaerobium</taxon>
    </lineage>
</organism>
<evidence type="ECO:0000256" key="1">
    <source>
        <dbReference type="ARBA" id="ARBA00001933"/>
    </source>
</evidence>
<comment type="cofactor">
    <cofactor evidence="1">
        <name>pyridoxal 5'-phosphate</name>
        <dbReference type="ChEBI" id="CHEBI:597326"/>
    </cofactor>
</comment>
<feature type="domain" description="Orn/Lys/Arg decarboxylases family 1 pyridoxal-P attachment site" evidence="6">
    <location>
        <begin position="8"/>
        <end position="317"/>
    </location>
</feature>
<evidence type="ECO:0000313" key="9">
    <source>
        <dbReference type="Proteomes" id="UP000243406"/>
    </source>
</evidence>
<dbReference type="Proteomes" id="UP000243406">
    <property type="component" value="Unassembled WGS sequence"/>
</dbReference>
<keyword evidence="9" id="KW-1185">Reference proteome</keyword>
<evidence type="ECO:0000259" key="7">
    <source>
        <dbReference type="Pfam" id="PF03711"/>
    </source>
</evidence>
<dbReference type="PANTHER" id="PTHR43277">
    <property type="entry name" value="ARGININE DECARBOXYLASE"/>
    <property type="match status" value="1"/>
</dbReference>
<keyword evidence="4" id="KW-0663">Pyridoxal phosphate</keyword>
<dbReference type="InterPro" id="IPR000310">
    <property type="entry name" value="Orn/Lys/Arg_deCO2ase_major_dom"/>
</dbReference>
<name>A0A1T5BFV6_9FIRM</name>
<sequence length="495" mass="55571">MINFDRVPIIKGLEFYKNQNNTAFHMPGHKQNQRIFEELEVLKANVYSYDLTEVPGTDNLYEAEEMIKDAQVLLAEAMGSKKSYMLVNGSTCGIYSMILGLLNKNDKIIVQRNCHKSVFTAIYLGNLSSIYVYPKVIKDFDIASTVDAYDLAEVIKENKDAKAVVITSPTYYGTCAYIKEISNLCKENNMLLLVDEAHGAHFNFSSLLPETAISLGADIAVTSFHKTLPALTQTAVLNLSHSLSDAQIEKIESKLQMFQSSSPSYLFLASIDMARYLMETKGEMLTRELKANIDKVKEALSDIRGIRVLDETNLENESYDFTRLVINTPLSGNYLAELLRSKYNIQVEMADFNNIVLIGTVADTSIMYENLVKALKDIFADSNYEAQLNNHINEARKDSNSININSYKLMPKPKTVINWHEAEELKRELVELDDSIGRISAESLVPYPPGVPLVLPGEEITSEIITYINAIKSDSLKLTKSLSSKEADKIYVIKI</sequence>
<accession>A0A1T5BFV6</accession>
<dbReference type="InterPro" id="IPR015421">
    <property type="entry name" value="PyrdxlP-dep_Trfase_major"/>
</dbReference>
<dbReference type="AlphaFoldDB" id="A0A1T5BFV6"/>
<dbReference type="Gene3D" id="3.40.640.10">
    <property type="entry name" value="Type I PLP-dependent aspartate aminotransferase-like (Major domain)"/>
    <property type="match status" value="1"/>
</dbReference>
<evidence type="ECO:0000256" key="5">
    <source>
        <dbReference type="ARBA" id="ARBA00023239"/>
    </source>
</evidence>
<dbReference type="Gene3D" id="3.90.100.10">
    <property type="entry name" value="Orn/Lys/Arg decarboxylase, C-terminal domain"/>
    <property type="match status" value="1"/>
</dbReference>
<dbReference type="Pfam" id="PF03711">
    <property type="entry name" value="OKR_DC_1_C"/>
    <property type="match status" value="1"/>
</dbReference>
<dbReference type="Pfam" id="PF01276">
    <property type="entry name" value="OKR_DC_1"/>
    <property type="match status" value="1"/>
</dbReference>
<evidence type="ECO:0000259" key="6">
    <source>
        <dbReference type="Pfam" id="PF01276"/>
    </source>
</evidence>
<dbReference type="RefSeq" id="WP_079589446.1">
    <property type="nucleotide sequence ID" value="NZ_FUYN01000003.1"/>
</dbReference>
<evidence type="ECO:0000256" key="3">
    <source>
        <dbReference type="ARBA" id="ARBA00022793"/>
    </source>
</evidence>
<evidence type="ECO:0000256" key="2">
    <source>
        <dbReference type="ARBA" id="ARBA00010671"/>
    </source>
</evidence>